<evidence type="ECO:0000313" key="3">
    <source>
        <dbReference type="WBParaSite" id="maker-uti_cns_0003814-snap-gene-0.8-mRNA-1"/>
    </source>
</evidence>
<organism evidence="2 3">
    <name type="scientific">Macrostomum lignano</name>
    <dbReference type="NCBI Taxonomy" id="282301"/>
    <lineage>
        <taxon>Eukaryota</taxon>
        <taxon>Metazoa</taxon>
        <taxon>Spiralia</taxon>
        <taxon>Lophotrochozoa</taxon>
        <taxon>Platyhelminthes</taxon>
        <taxon>Rhabditophora</taxon>
        <taxon>Macrostomorpha</taxon>
        <taxon>Macrostomida</taxon>
        <taxon>Macrostomidae</taxon>
        <taxon>Macrostomum</taxon>
    </lineage>
</organism>
<evidence type="ECO:0000256" key="1">
    <source>
        <dbReference type="ARBA" id="ARBA00009024"/>
    </source>
</evidence>
<protein>
    <submittedName>
        <fullName evidence="3">PLAC8 family protein</fullName>
    </submittedName>
</protein>
<dbReference type="AlphaFoldDB" id="A0A1I8GZL5"/>
<dbReference type="Pfam" id="PF04749">
    <property type="entry name" value="PLAC8"/>
    <property type="match status" value="1"/>
</dbReference>
<sequence length="108" mass="11582">MSQYRHGLCGCFDDCGICIVAYFLPCYTHGKTAEAVGDSCVLCAIGYLFVAPCVGAVIRGKVRDKQGIAGGFVGDFFTYLCCPLCALVQDAQEVKDMVPPSAQSLERE</sequence>
<dbReference type="WBParaSite" id="maker-uti_cns_0003814-snap-gene-0.8-mRNA-1">
    <property type="protein sequence ID" value="maker-uti_cns_0003814-snap-gene-0.8-mRNA-1"/>
    <property type="gene ID" value="maker-uti_cns_0003814-snap-gene-0.8"/>
</dbReference>
<dbReference type="NCBIfam" id="TIGR01571">
    <property type="entry name" value="A_thal_Cys_rich"/>
    <property type="match status" value="1"/>
</dbReference>
<name>A0A1I8GZL5_9PLAT</name>
<accession>A0A1I8GZL5</accession>
<dbReference type="OrthoDB" id="1045822at2759"/>
<dbReference type="STRING" id="282301.A0A1I8GZL5"/>
<dbReference type="InterPro" id="IPR006461">
    <property type="entry name" value="PLAC_motif_containing"/>
</dbReference>
<dbReference type="PANTHER" id="PTHR15907">
    <property type="entry name" value="DUF614 FAMILY PROTEIN-RELATED"/>
    <property type="match status" value="1"/>
</dbReference>
<keyword evidence="2" id="KW-1185">Reference proteome</keyword>
<dbReference type="Proteomes" id="UP000095280">
    <property type="component" value="Unplaced"/>
</dbReference>
<reference evidence="3" key="1">
    <citation type="submission" date="2016-11" db="UniProtKB">
        <authorList>
            <consortium name="WormBaseParasite"/>
        </authorList>
    </citation>
    <scope>IDENTIFICATION</scope>
</reference>
<comment type="similarity">
    <text evidence="1">Belongs to the cornifelin family.</text>
</comment>
<evidence type="ECO:0000313" key="2">
    <source>
        <dbReference type="Proteomes" id="UP000095280"/>
    </source>
</evidence>
<proteinExistence type="inferred from homology"/>